<gene>
    <name evidence="2" type="ORF">PFBG_03945</name>
</gene>
<reference evidence="3" key="1">
    <citation type="submission" date="2007-11" db="EMBL/GenBank/DDBJ databases">
        <authorList>
            <consortium name="The Broad Institute Genome Sequencing Platform"/>
            <person name="Volkman S.K."/>
            <person name="Daily J.P."/>
            <person name="Sarr O."/>
            <person name="Ndiaye D."/>
            <person name="Ndir O."/>
            <person name="Mboup S."/>
            <person name="Lukens A."/>
            <person name="Stange-Thomann N."/>
            <person name="Mauceli E."/>
            <person name="Gnerre S."/>
            <person name="Jaffe D."/>
            <person name="Zainoun J."/>
            <person name="Wiegand R.C."/>
            <person name="Birren B."/>
            <person name="Galagan J."/>
            <person name="Lander E."/>
            <person name="Wirth D.F."/>
        </authorList>
    </citation>
    <scope>NUCLEOTIDE SEQUENCE [LARGE SCALE GENOMIC DNA]</scope>
    <source>
        <strain evidence="3">7G8</strain>
    </source>
</reference>
<reference evidence="2 3" key="2">
    <citation type="submission" date="2013-02" db="EMBL/GenBank/DDBJ databases">
        <title>The Genome Sequence of Plasmodium falciparum 7G8.</title>
        <authorList>
            <consortium name="The Broad Institute Genome Sequencing Platform"/>
            <consortium name="The Broad Institute Genome Sequencing Center for Infectious Disease"/>
            <person name="Neafsey D."/>
            <person name="Cheeseman I."/>
            <person name="Volkman S."/>
            <person name="Adams J."/>
            <person name="Walker B."/>
            <person name="Young S.K."/>
            <person name="Zeng Q."/>
            <person name="Gargeya S."/>
            <person name="Fitzgerald M."/>
            <person name="Haas B."/>
            <person name="Abouelleil A."/>
            <person name="Alvarado L."/>
            <person name="Arachchi H.M."/>
            <person name="Berlin A.M."/>
            <person name="Chapman S.B."/>
            <person name="Dewar J."/>
            <person name="Goldberg J."/>
            <person name="Griggs A."/>
            <person name="Gujja S."/>
            <person name="Hansen M."/>
            <person name="Howarth C."/>
            <person name="Imamovic A."/>
            <person name="Larimer J."/>
            <person name="McCowan C."/>
            <person name="Murphy C."/>
            <person name="Neiman D."/>
            <person name="Pearson M."/>
            <person name="Priest M."/>
            <person name="Roberts A."/>
            <person name="Saif S."/>
            <person name="Shea T."/>
            <person name="Sisk P."/>
            <person name="Sykes S."/>
            <person name="Wortman J."/>
            <person name="Nusbaum C."/>
            <person name="Birren B."/>
        </authorList>
    </citation>
    <scope>NUCLEOTIDE SEQUENCE [LARGE SCALE GENOMIC DNA]</scope>
    <source>
        <strain evidence="2 3">7G8</strain>
    </source>
</reference>
<evidence type="ECO:0000313" key="3">
    <source>
        <dbReference type="Proteomes" id="UP000030688"/>
    </source>
</evidence>
<evidence type="ECO:0000313" key="2">
    <source>
        <dbReference type="EMBL" id="EUR67980.1"/>
    </source>
</evidence>
<organism evidence="2 3">
    <name type="scientific">Plasmodium falciparum (isolate 7G8)</name>
    <dbReference type="NCBI Taxonomy" id="57266"/>
    <lineage>
        <taxon>Eukaryota</taxon>
        <taxon>Sar</taxon>
        <taxon>Alveolata</taxon>
        <taxon>Apicomplexa</taxon>
        <taxon>Aconoidasida</taxon>
        <taxon>Haemosporida</taxon>
        <taxon>Plasmodiidae</taxon>
        <taxon>Plasmodium</taxon>
        <taxon>Plasmodium (Laverania)</taxon>
    </lineage>
</organism>
<feature type="transmembrane region" description="Helical" evidence="1">
    <location>
        <begin position="338"/>
        <end position="360"/>
    </location>
</feature>
<accession>W7EXC9</accession>
<name>W7EXC9_PLAF8</name>
<protein>
    <submittedName>
        <fullName evidence="2">Uncharacterized protein</fullName>
    </submittedName>
</protein>
<feature type="transmembrane region" description="Helical" evidence="1">
    <location>
        <begin position="300"/>
        <end position="326"/>
    </location>
</feature>
<dbReference type="Proteomes" id="UP000030688">
    <property type="component" value="Unassembled WGS sequence"/>
</dbReference>
<keyword evidence="1" id="KW-0812">Transmembrane</keyword>
<dbReference type="EMBL" id="KE123629">
    <property type="protein sequence ID" value="EUR67980.1"/>
    <property type="molecule type" value="Genomic_DNA"/>
</dbReference>
<dbReference type="OrthoDB" id="372478at2759"/>
<proteinExistence type="predicted"/>
<keyword evidence="1" id="KW-1133">Transmembrane helix</keyword>
<keyword evidence="1" id="KW-0472">Membrane</keyword>
<evidence type="ECO:0000256" key="1">
    <source>
        <dbReference type="SAM" id="Phobius"/>
    </source>
</evidence>
<sequence>MLNNNAKKIQLLKKILYRENIKNKQKNNLRRVFNDYINNERITFLYDKNIFIQIIEFNNKQKSLYIHSDVFKNNKNGNDQLIIKKEGNLKSFVCHKENKHLGEKKNKINKVNIKNVYPHNNKNIYNDANMYNHNQHDISIDTSYKNHHTHQCVKINNYISNEEIIDKKINQPNENHTRHNDPCDNMKPSTYCLEEKNYLNVNPVKIQKKKKNLEIVKKYSDKWEKHENKKNKLIIKYEIKNTPDIINILNKCKEYNYINNNLYDDIIYNIINTRDNYLSLKSLLLISNSFIKLNYFNETFYNYIFIHILKLCVISTHDLISILYILSNIKKLNMYNYIFLYKMNFMFLHRLYSLSIYQLYKILSCYLKIYKTVDKLKKTNEHSSNNYTIHNKEKIYLGDNNEHVLKKYNKINSQQYHIFYKINFSQIVKNENNHNVKINNESIDLVFFLIESLTDKKIKINHLDTLIDISDPLNDLFFSYFKKKIGSLFLKKVHSEYITFNKEQRKILYKKRDSIIQMYKKEQLKKNDDMSRGGVLKGGVSKGGVFFKQQNDNCINITNKQGHIKNSQKILLKIISKMKRKIRARIFIPFIKIYEEKDMNKIINKSKDIIKERDTNKLLYTFFCNTYKNMNLTFDEKSLLITLSCFSKKGPLLFNDVIYMLTYLMEKKINYYNHEEIIDLMNSYSNMKNEKISNNVFNFLARFLFNNNKIIHLNDTHLHILLNILIKKKCFINQDVIKYISNFIMYHKPYYKNLKNASLYLFFHYHFNSLNEQFLNNIFCTLNHKNMITLYHCNQVFSSTLLIGSNQLKYQKRVYNILDTSILNHLKEIYFNKHVDISLNDMKNIVDFVFYFNKSITGNVLKAEYRKIKVSNDKKKKKKKKNHIIQVKEKIYNNDNIYDNIYDYNYDNIYDNIYDYNYDNIYDNIYDYNYDNNCDNNYDYNYNMMSIYTPFIAPKKCCNKKKPVYFFSNNSFCKIYLMKFSFNIRMFILIKQIVEYLLKEKYYFKNNNQFIILMVKLLSNVYEIEKKINSLNNNYTYLYINHKSYVKKNKIINNYFLRILNYINNNILLFLCKANERIIFLSNFYMLKNKYTFEHINYHKIIHTYLEKQIDKVRNKDTDISSILILFDFLSSYQIDEIMILARCIKMKGQIESSHMHEKRDLEEIHTNLMKNFLYSQKLRGREEKMKYEVTSIMYNEKKKKKKSSIKNIMKNFFVTLQLRKFEYISKIFKNKYEKLYMSKVLFNNIEKRMIKRKIENMDAKIKLNNSFRHINKYNKYVMNKFCKKWKKRKKYLILKCTHISQYIDTNNLIDLLYYTLTLTIRYYMNNICSQNNRIKNISSFIIYEKFIIFILNKMVLLKKPQIVNINYYLYYKMNLCIHTLKYVHVKLYKSYYYILMYWKFIILRILQRNKTFKNYMDFIHFNNNSRTSNNAIQNIEKNEIHKFNSTYMYLLNYPSISQTSYKYKLQNDVNKNILQNNLHYKNTQFYKNIVHHNLYQQFSYLQNASHQLYMYFIYFQKKLKGRNMSLIFNGKYIKKEIKRRKKGRINRMNIINTIKLNKTSFLYNDANHKETKRKKNTSILLKNNIEILTVKKIYILHNHLIQVHVKNKSKSTNINMNTNENNIYVFFIYSSNNINQHVPNHEHSEKVGIQKYNHNHTKEVLRKYQKSDKSNYALKQKKEGTIIYLKRDTFLNLYIIQHELHKKLTSPFRLIPVCSGELNKIKNRKNLYVYLTKLFV</sequence>